<dbReference type="VEuPathDB" id="ToxoDB:CSUI_003226"/>
<name>A0A2C6L3H1_9APIC</name>
<gene>
    <name evidence="2" type="ORF">CSUI_003226</name>
</gene>
<dbReference type="GeneID" id="94426635"/>
<sequence>MYLPVRLQSIYLQSLYLSVFLSPRILSYFRVLKAGCENLHGVSPPSSPLCLRRYQPGSISFIPTSICLSLFLLPFLALLSFLESVCVFSFLFPLSLALQAEHTDTEVC</sequence>
<feature type="transmembrane region" description="Helical" evidence="1">
    <location>
        <begin position="61"/>
        <end position="82"/>
    </location>
</feature>
<organism evidence="2 3">
    <name type="scientific">Cystoisospora suis</name>
    <dbReference type="NCBI Taxonomy" id="483139"/>
    <lineage>
        <taxon>Eukaryota</taxon>
        <taxon>Sar</taxon>
        <taxon>Alveolata</taxon>
        <taxon>Apicomplexa</taxon>
        <taxon>Conoidasida</taxon>
        <taxon>Coccidia</taxon>
        <taxon>Eucoccidiorida</taxon>
        <taxon>Eimeriorina</taxon>
        <taxon>Sarcocystidae</taxon>
        <taxon>Cystoisospora</taxon>
    </lineage>
</organism>
<dbReference type="EMBL" id="MIGC01001411">
    <property type="protein sequence ID" value="PHJ22929.1"/>
    <property type="molecule type" value="Genomic_DNA"/>
</dbReference>
<keyword evidence="1" id="KW-0812">Transmembrane</keyword>
<proteinExistence type="predicted"/>
<accession>A0A2C6L3H1</accession>
<dbReference type="Proteomes" id="UP000221165">
    <property type="component" value="Unassembled WGS sequence"/>
</dbReference>
<evidence type="ECO:0000256" key="1">
    <source>
        <dbReference type="SAM" id="Phobius"/>
    </source>
</evidence>
<dbReference type="AlphaFoldDB" id="A0A2C6L3H1"/>
<evidence type="ECO:0008006" key="4">
    <source>
        <dbReference type="Google" id="ProtNLM"/>
    </source>
</evidence>
<evidence type="ECO:0000313" key="3">
    <source>
        <dbReference type="Proteomes" id="UP000221165"/>
    </source>
</evidence>
<keyword evidence="1" id="KW-0472">Membrane</keyword>
<keyword evidence="3" id="KW-1185">Reference proteome</keyword>
<reference evidence="2 3" key="1">
    <citation type="journal article" date="2017" name="Int. J. Parasitol.">
        <title>The genome of the protozoan parasite Cystoisospora suis and a reverse vaccinology approach to identify vaccine candidates.</title>
        <authorList>
            <person name="Palmieri N."/>
            <person name="Shrestha A."/>
            <person name="Ruttkowski B."/>
            <person name="Beck T."/>
            <person name="Vogl C."/>
            <person name="Tomley F."/>
            <person name="Blake D.P."/>
            <person name="Joachim A."/>
        </authorList>
    </citation>
    <scope>NUCLEOTIDE SEQUENCE [LARGE SCALE GENOMIC DNA]</scope>
    <source>
        <strain evidence="2 3">Wien I</strain>
    </source>
</reference>
<keyword evidence="1" id="KW-1133">Transmembrane helix</keyword>
<comment type="caution">
    <text evidence="2">The sequence shown here is derived from an EMBL/GenBank/DDBJ whole genome shotgun (WGS) entry which is preliminary data.</text>
</comment>
<protein>
    <recommendedName>
        <fullName evidence="4">Transmembrane protein</fullName>
    </recommendedName>
</protein>
<dbReference type="RefSeq" id="XP_067924606.1">
    <property type="nucleotide sequence ID" value="XM_068063424.1"/>
</dbReference>
<evidence type="ECO:0000313" key="2">
    <source>
        <dbReference type="EMBL" id="PHJ22929.1"/>
    </source>
</evidence>